<evidence type="ECO:0000313" key="1">
    <source>
        <dbReference type="EMBL" id="GAD55862.1"/>
    </source>
</evidence>
<comment type="caution">
    <text evidence="1">The sequence shown here is derived from an EMBL/GenBank/DDBJ whole genome shotgun (WGS) entry which is preliminary data.</text>
</comment>
<protein>
    <submittedName>
        <fullName evidence="1">Uncharacterized protein</fullName>
    </submittedName>
</protein>
<dbReference type="EMBL" id="BATB01000022">
    <property type="protein sequence ID" value="GAD55862.1"/>
    <property type="molecule type" value="Genomic_DNA"/>
</dbReference>
<gene>
    <name evidence="1" type="ORF">MBELCI_1914</name>
</gene>
<organism evidence="1 2">
    <name type="scientific">Limimaricola cinnabarinus LL-001</name>
    <dbReference type="NCBI Taxonomy" id="1337093"/>
    <lineage>
        <taxon>Bacteria</taxon>
        <taxon>Pseudomonadati</taxon>
        <taxon>Pseudomonadota</taxon>
        <taxon>Alphaproteobacteria</taxon>
        <taxon>Rhodobacterales</taxon>
        <taxon>Paracoccaceae</taxon>
        <taxon>Limimaricola</taxon>
    </lineage>
</organism>
<reference evidence="1" key="1">
    <citation type="journal article" date="2013" name="Genome Announc.">
        <title>Draft Genome Sequence of Loktanella cinnabarina LL-001T, Isolated from Deep-Sea Floor Sediment.</title>
        <authorList>
            <person name="Nishi S."/>
            <person name="Tsubouchi T."/>
            <person name="Takaki Y."/>
            <person name="Koyanagi R."/>
            <person name="Satoh N."/>
            <person name="Maruyama T."/>
            <person name="Hatada Y."/>
        </authorList>
    </citation>
    <scope>NUCLEOTIDE SEQUENCE [LARGE SCALE GENOMIC DNA]</scope>
    <source>
        <strain evidence="1">LL-001</strain>
    </source>
</reference>
<name>U2Z489_9RHOB</name>
<proteinExistence type="predicted"/>
<sequence>MSLALDRLRHGANLLKKTIVKPEAAQREIKTMKIPRRLLAQLSEGQNIRLHRGFEPVLEAKGHEGIKCGEFLVRHRLDGGFVDQPFHVRLAQNDVSGLHDLLLLACLMMRS</sequence>
<dbReference type="Proteomes" id="UP000016566">
    <property type="component" value="Unassembled WGS sequence"/>
</dbReference>
<dbReference type="AlphaFoldDB" id="U2Z489"/>
<keyword evidence="2" id="KW-1185">Reference proteome</keyword>
<evidence type="ECO:0000313" key="2">
    <source>
        <dbReference type="Proteomes" id="UP000016566"/>
    </source>
</evidence>
<accession>U2Z489</accession>